<gene>
    <name evidence="2" type="ORF">T190607A01A_20094</name>
</gene>
<sequence>MKDIIIVMKKALLVICAVFSISTKAQVVGTEQIVNKEVFTGTFIVNGDKDKYYPVVFKSGNQNLINNIRIYRSYSEPGPSEFSPTHKGGLLLDIDVNYGGWGGITYDWRINDLRQAYHETFGGAQNGMHNIGFIVFLRGGGFRYHYQSDKAANIQIALNSDIIYDHSHDPYDAFAPAPLDEPNKENINSHKLIDGITNTSGNIGIGTNTPDRKLTVQGHVNIGGTTNAHLWVRHINGKEPTTNADSNLYLNYGNGHDVHIGGSSNASGSDLYIPKGKIIVGSASTDVPLAVRAYSEDIISRFENKTSSDKVKGIRLTARNSNDQYKYLDLAIDAEHEKIGLGIGTSSGNLPIAKTNLDLAQIVIDRNGGNVGIGTANPDEKLAVNGTIHAKEVRVDLNNWPDYVFESTYKLPTLEEVEQQIKEKGHLPNIPSAEEVEKNGAQLGEMNKKLLEKIEELTLYTIQQEKDNKKMLLIIEKLEERISELEKK</sequence>
<reference evidence="2 3" key="1">
    <citation type="submission" date="2024-05" db="EMBL/GenBank/DDBJ databases">
        <authorList>
            <person name="Duchaud E."/>
        </authorList>
    </citation>
    <scope>NUCLEOTIDE SEQUENCE [LARGE SCALE GENOMIC DNA]</scope>
    <source>
        <strain evidence="2">Ena-SAMPLE-TAB-13-05-2024-13:56:06:370-140302</strain>
    </source>
</reference>
<dbReference type="EMBL" id="CAXIXY010000004">
    <property type="protein sequence ID" value="CAL2083193.1"/>
    <property type="molecule type" value="Genomic_DNA"/>
</dbReference>
<protein>
    <recommendedName>
        <fullName evidence="4">Peptidase S74 domain-containing protein</fullName>
    </recommendedName>
</protein>
<evidence type="ECO:0000313" key="2">
    <source>
        <dbReference type="EMBL" id="CAL2083193.1"/>
    </source>
</evidence>
<evidence type="ECO:0000256" key="1">
    <source>
        <dbReference type="SAM" id="SignalP"/>
    </source>
</evidence>
<proteinExistence type="predicted"/>
<feature type="signal peptide" evidence="1">
    <location>
        <begin position="1"/>
        <end position="25"/>
    </location>
</feature>
<feature type="chain" id="PRO_5045154793" description="Peptidase S74 domain-containing protein" evidence="1">
    <location>
        <begin position="26"/>
        <end position="488"/>
    </location>
</feature>
<comment type="caution">
    <text evidence="2">The sequence shown here is derived from an EMBL/GenBank/DDBJ whole genome shotgun (WGS) entry which is preliminary data.</text>
</comment>
<keyword evidence="3" id="KW-1185">Reference proteome</keyword>
<accession>A0ABM9NXP3</accession>
<name>A0ABM9NXP3_9FLAO</name>
<evidence type="ECO:0000313" key="3">
    <source>
        <dbReference type="Proteomes" id="UP001497416"/>
    </source>
</evidence>
<evidence type="ECO:0008006" key="4">
    <source>
        <dbReference type="Google" id="ProtNLM"/>
    </source>
</evidence>
<dbReference type="RefSeq" id="WP_348711466.1">
    <property type="nucleotide sequence ID" value="NZ_CAXIXY010000004.1"/>
</dbReference>
<organism evidence="2 3">
    <name type="scientific">Tenacibaculum platacis</name>
    <dbReference type="NCBI Taxonomy" id="3137852"/>
    <lineage>
        <taxon>Bacteria</taxon>
        <taxon>Pseudomonadati</taxon>
        <taxon>Bacteroidota</taxon>
        <taxon>Flavobacteriia</taxon>
        <taxon>Flavobacteriales</taxon>
        <taxon>Flavobacteriaceae</taxon>
        <taxon>Tenacibaculum</taxon>
    </lineage>
</organism>
<keyword evidence="1" id="KW-0732">Signal</keyword>
<dbReference type="Proteomes" id="UP001497416">
    <property type="component" value="Unassembled WGS sequence"/>
</dbReference>